<feature type="non-terminal residue" evidence="9">
    <location>
        <position position="121"/>
    </location>
</feature>
<keyword evidence="6" id="KW-0742">SOS response</keyword>
<keyword evidence="2" id="KW-0227">DNA damage</keyword>
<evidence type="ECO:0000256" key="2">
    <source>
        <dbReference type="ARBA" id="ARBA00022763"/>
    </source>
</evidence>
<dbReference type="EMBL" id="CAJPEX010038279">
    <property type="protein sequence ID" value="CAG0926181.1"/>
    <property type="molecule type" value="Genomic_DNA"/>
</dbReference>
<evidence type="ECO:0000256" key="5">
    <source>
        <dbReference type="ARBA" id="ARBA00023204"/>
    </source>
</evidence>
<dbReference type="SUPFAM" id="SSF51306">
    <property type="entry name" value="LexA/Signal peptidase"/>
    <property type="match status" value="1"/>
</dbReference>
<dbReference type="GO" id="GO:0003677">
    <property type="term" value="F:DNA binding"/>
    <property type="evidence" value="ECO:0007669"/>
    <property type="project" value="InterPro"/>
</dbReference>
<evidence type="ECO:0000256" key="1">
    <source>
        <dbReference type="ARBA" id="ARBA00007484"/>
    </source>
</evidence>
<protein>
    <recommendedName>
        <fullName evidence="8">Peptidase S24/S26A/S26B/S26C domain-containing protein</fullName>
    </recommendedName>
</protein>
<dbReference type="CDD" id="cd06529">
    <property type="entry name" value="S24_LexA-like"/>
    <property type="match status" value="1"/>
</dbReference>
<dbReference type="GO" id="GO:0006281">
    <property type="term" value="P:DNA repair"/>
    <property type="evidence" value="ECO:0007669"/>
    <property type="project" value="UniProtKB-KW"/>
</dbReference>
<dbReference type="OrthoDB" id="5422924at2759"/>
<gene>
    <name evidence="9" type="ORF">NMOB1V02_LOCUS13631</name>
</gene>
<dbReference type="InterPro" id="IPR036286">
    <property type="entry name" value="LexA/Signal_pep-like_sf"/>
</dbReference>
<evidence type="ECO:0000313" key="10">
    <source>
        <dbReference type="Proteomes" id="UP000678499"/>
    </source>
</evidence>
<dbReference type="Proteomes" id="UP000678499">
    <property type="component" value="Unassembled WGS sequence"/>
</dbReference>
<keyword evidence="4 7" id="KW-0068">Autocatalytic cleavage</keyword>
<reference evidence="9" key="1">
    <citation type="submission" date="2020-11" db="EMBL/GenBank/DDBJ databases">
        <authorList>
            <person name="Tran Van P."/>
        </authorList>
    </citation>
    <scope>NUCLEOTIDE SEQUENCE</scope>
</reference>
<proteinExistence type="inferred from homology"/>
<evidence type="ECO:0000259" key="8">
    <source>
        <dbReference type="Pfam" id="PF00717"/>
    </source>
</evidence>
<evidence type="ECO:0000256" key="6">
    <source>
        <dbReference type="ARBA" id="ARBA00023236"/>
    </source>
</evidence>
<keyword evidence="10" id="KW-1185">Reference proteome</keyword>
<accession>A0A7R9C2M0</accession>
<dbReference type="GO" id="GO:0016787">
    <property type="term" value="F:hydrolase activity"/>
    <property type="evidence" value="ECO:0007669"/>
    <property type="project" value="UniProtKB-KW"/>
</dbReference>
<evidence type="ECO:0000313" key="9">
    <source>
        <dbReference type="EMBL" id="CAD7286029.1"/>
    </source>
</evidence>
<evidence type="ECO:0000256" key="3">
    <source>
        <dbReference type="ARBA" id="ARBA00022801"/>
    </source>
</evidence>
<dbReference type="InterPro" id="IPR050077">
    <property type="entry name" value="LexA_repressor"/>
</dbReference>
<dbReference type="NCBIfam" id="NF007621">
    <property type="entry name" value="PRK10276.1"/>
    <property type="match status" value="1"/>
</dbReference>
<keyword evidence="5" id="KW-0234">DNA repair</keyword>
<dbReference type="PANTHER" id="PTHR33516">
    <property type="entry name" value="LEXA REPRESSOR"/>
    <property type="match status" value="1"/>
</dbReference>
<sequence length="121" mass="13839">MCSWKVPAGFASPAADHTKKRIVLNDHLIKNEDVTHLFRVKGDSMVDAGIFPGDTLLVDRSMEARNNHIVLARVNNDFTVKSRYKRGGIVKLMPENKLYKSWQMNQERKSPSNTTDWNELP</sequence>
<dbReference type="PANTHER" id="PTHR33516:SF2">
    <property type="entry name" value="LEXA REPRESSOR-RELATED"/>
    <property type="match status" value="1"/>
</dbReference>
<feature type="domain" description="Peptidase S24/S26A/S26B/S26C" evidence="8">
    <location>
        <begin position="5"/>
        <end position="106"/>
    </location>
</feature>
<dbReference type="AlphaFoldDB" id="A0A7R9C2M0"/>
<dbReference type="InterPro" id="IPR039418">
    <property type="entry name" value="LexA-like"/>
</dbReference>
<keyword evidence="3 7" id="KW-0378">Hydrolase</keyword>
<evidence type="ECO:0000256" key="4">
    <source>
        <dbReference type="ARBA" id="ARBA00022813"/>
    </source>
</evidence>
<dbReference type="Pfam" id="PF00717">
    <property type="entry name" value="Peptidase_S24"/>
    <property type="match status" value="1"/>
</dbReference>
<dbReference type="InterPro" id="IPR006197">
    <property type="entry name" value="Peptidase_S24_LexA"/>
</dbReference>
<evidence type="ECO:0000256" key="7">
    <source>
        <dbReference type="RuleBase" id="RU003991"/>
    </source>
</evidence>
<dbReference type="GO" id="GO:0006355">
    <property type="term" value="P:regulation of DNA-templated transcription"/>
    <property type="evidence" value="ECO:0007669"/>
    <property type="project" value="InterPro"/>
</dbReference>
<organism evidence="9">
    <name type="scientific">Notodromas monacha</name>
    <dbReference type="NCBI Taxonomy" id="399045"/>
    <lineage>
        <taxon>Eukaryota</taxon>
        <taxon>Metazoa</taxon>
        <taxon>Ecdysozoa</taxon>
        <taxon>Arthropoda</taxon>
        <taxon>Crustacea</taxon>
        <taxon>Oligostraca</taxon>
        <taxon>Ostracoda</taxon>
        <taxon>Podocopa</taxon>
        <taxon>Podocopida</taxon>
        <taxon>Cypridocopina</taxon>
        <taxon>Cypridoidea</taxon>
        <taxon>Cyprididae</taxon>
        <taxon>Notodromas</taxon>
    </lineage>
</organism>
<comment type="similarity">
    <text evidence="1 7">Belongs to the peptidase S24 family.</text>
</comment>
<dbReference type="PRINTS" id="PR00726">
    <property type="entry name" value="LEXASERPTASE"/>
</dbReference>
<dbReference type="EMBL" id="OA920316">
    <property type="protein sequence ID" value="CAD7286029.1"/>
    <property type="molecule type" value="Genomic_DNA"/>
</dbReference>
<name>A0A7R9C2M0_9CRUS</name>
<dbReference type="InterPro" id="IPR015927">
    <property type="entry name" value="Peptidase_S24_S26A/B/C"/>
</dbReference>
<dbReference type="Gene3D" id="2.10.109.10">
    <property type="entry name" value="Umud Fragment, subunit A"/>
    <property type="match status" value="1"/>
</dbReference>